<evidence type="ECO:0000313" key="2">
    <source>
        <dbReference type="EMBL" id="KAG8190049.1"/>
    </source>
</evidence>
<proteinExistence type="predicted"/>
<accession>A0AAV6V0E6</accession>
<dbReference type="Proteomes" id="UP000827092">
    <property type="component" value="Unassembled WGS sequence"/>
</dbReference>
<comment type="caution">
    <text evidence="2">The sequence shown here is derived from an EMBL/GenBank/DDBJ whole genome shotgun (WGS) entry which is preliminary data.</text>
</comment>
<dbReference type="AlphaFoldDB" id="A0AAV6V0E6"/>
<name>A0AAV6V0E6_9ARAC</name>
<dbReference type="PROSITE" id="PS50222">
    <property type="entry name" value="EF_HAND_2"/>
    <property type="match status" value="1"/>
</dbReference>
<feature type="domain" description="EF-hand" evidence="1">
    <location>
        <begin position="1"/>
        <end position="27"/>
    </location>
</feature>
<gene>
    <name evidence="2" type="ORF">JTE90_023021</name>
</gene>
<evidence type="ECO:0000259" key="1">
    <source>
        <dbReference type="PROSITE" id="PS50222"/>
    </source>
</evidence>
<dbReference type="EMBL" id="JAFNEN010000195">
    <property type="protein sequence ID" value="KAG8190049.1"/>
    <property type="molecule type" value="Genomic_DNA"/>
</dbReference>
<organism evidence="2 3">
    <name type="scientific">Oedothorax gibbosus</name>
    <dbReference type="NCBI Taxonomy" id="931172"/>
    <lineage>
        <taxon>Eukaryota</taxon>
        <taxon>Metazoa</taxon>
        <taxon>Ecdysozoa</taxon>
        <taxon>Arthropoda</taxon>
        <taxon>Chelicerata</taxon>
        <taxon>Arachnida</taxon>
        <taxon>Araneae</taxon>
        <taxon>Araneomorphae</taxon>
        <taxon>Entelegynae</taxon>
        <taxon>Araneoidea</taxon>
        <taxon>Linyphiidae</taxon>
        <taxon>Erigoninae</taxon>
        <taxon>Oedothorax</taxon>
    </lineage>
</organism>
<dbReference type="InterPro" id="IPR002048">
    <property type="entry name" value="EF_hand_dom"/>
</dbReference>
<protein>
    <recommendedName>
        <fullName evidence="1">EF-hand domain-containing protein</fullName>
    </recommendedName>
</protein>
<reference evidence="2 3" key="1">
    <citation type="journal article" date="2022" name="Nat. Ecol. Evol.">
        <title>A masculinizing supergene underlies an exaggerated male reproductive morph in a spider.</title>
        <authorList>
            <person name="Hendrickx F."/>
            <person name="De Corte Z."/>
            <person name="Sonet G."/>
            <person name="Van Belleghem S.M."/>
            <person name="Kostlbacher S."/>
            <person name="Vangestel C."/>
        </authorList>
    </citation>
    <scope>NUCLEOTIDE SEQUENCE [LARGE SCALE GENOMIC DNA]</scope>
    <source>
        <strain evidence="2">W744_W776</strain>
    </source>
</reference>
<dbReference type="GO" id="GO:0005509">
    <property type="term" value="F:calcium ion binding"/>
    <property type="evidence" value="ECO:0007669"/>
    <property type="project" value="InterPro"/>
</dbReference>
<keyword evidence="3" id="KW-1185">Reference proteome</keyword>
<evidence type="ECO:0000313" key="3">
    <source>
        <dbReference type="Proteomes" id="UP000827092"/>
    </source>
</evidence>
<sequence>MEDMGTDKNGEVSLEEYMELLNKEVTKDVISTGIGKIVSVVLRGSHKGRHINGNRENCLSCASRKSQRTSYQREYGKLSQLCFEEVTKRRHINGNKEIVSIVLRRSHKGRHINGNMENWLNCASRKSQRTSS</sequence>